<organism evidence="1 2">
    <name type="scientific">Fusarium solani subsp. cucurbitae</name>
    <name type="common">Neocosmosporum cucurbitae</name>
    <dbReference type="NCBI Taxonomy" id="2747967"/>
    <lineage>
        <taxon>Eukaryota</taxon>
        <taxon>Fungi</taxon>
        <taxon>Dikarya</taxon>
        <taxon>Ascomycota</taxon>
        <taxon>Pezizomycotina</taxon>
        <taxon>Sordariomycetes</taxon>
        <taxon>Hypocreomycetidae</taxon>
        <taxon>Hypocreales</taxon>
        <taxon>Nectriaceae</taxon>
        <taxon>Fusarium</taxon>
        <taxon>Fusarium solani species complex</taxon>
    </lineage>
</organism>
<reference evidence="1" key="1">
    <citation type="submission" date="2021-11" db="EMBL/GenBank/DDBJ databases">
        <title>Fusarium solani-melongenae Genome sequencing and assembly.</title>
        <authorList>
            <person name="Xie S."/>
            <person name="Huang L."/>
            <person name="Zhang X."/>
        </authorList>
    </citation>
    <scope>NUCLEOTIDE SEQUENCE</scope>
    <source>
        <strain evidence="1">CRI 24-3</strain>
    </source>
</reference>
<sequence>MAPNMEYTQMIPCDNQSEYAYSGIIEFSQSYSAVLDAVAILSDSRAPGWSSRDTRDFKKWNKQFLSWFINSDSGKKARASTNNHATFYRMNTASIAHFVKDSNTAHELLLELRDTIEHNIAANGTQPNELRRTRPWHYSNFNLVAFTRAAELGKKIDVDIWGYAGSDGQTLLKAIEYLIPAAVNGKNMWPYEDMGFDAYAATDNIHAAADQGSLG</sequence>
<protein>
    <submittedName>
        <fullName evidence="1">Uncharacterized protein</fullName>
    </submittedName>
</protein>
<dbReference type="Proteomes" id="UP000830768">
    <property type="component" value="Chromosome 11"/>
</dbReference>
<accession>A0ACD3ZMH4</accession>
<evidence type="ECO:0000313" key="2">
    <source>
        <dbReference type="Proteomes" id="UP000830768"/>
    </source>
</evidence>
<dbReference type="EMBL" id="CP090039">
    <property type="protein sequence ID" value="UPL02308.1"/>
    <property type="molecule type" value="Genomic_DNA"/>
</dbReference>
<gene>
    <name evidence="1" type="ORF">LCI18_013242</name>
</gene>
<proteinExistence type="predicted"/>
<evidence type="ECO:0000313" key="1">
    <source>
        <dbReference type="EMBL" id="UPL02308.1"/>
    </source>
</evidence>
<name>A0ACD3ZMH4_FUSSC</name>
<keyword evidence="2" id="KW-1185">Reference proteome</keyword>